<dbReference type="AlphaFoldDB" id="A0A396IUH4"/>
<proteinExistence type="predicted"/>
<sequence length="47" mass="5798">MFMKQGGEELCDVRMTSRDMERRKSRIKDVNLRYEAIEFLKNGEWYH</sequence>
<dbReference type="Proteomes" id="UP000265566">
    <property type="component" value="Chromosome 3"/>
</dbReference>
<name>A0A396IUH4_MEDTR</name>
<dbReference type="EMBL" id="PSQE01000003">
    <property type="protein sequence ID" value="RHN68288.1"/>
    <property type="molecule type" value="Genomic_DNA"/>
</dbReference>
<dbReference type="Gramene" id="rna16622">
    <property type="protein sequence ID" value="RHN68288.1"/>
    <property type="gene ID" value="gene16622"/>
</dbReference>
<protein>
    <submittedName>
        <fullName evidence="1">Uncharacterized protein</fullName>
    </submittedName>
</protein>
<accession>A0A396IUH4</accession>
<evidence type="ECO:0000313" key="2">
    <source>
        <dbReference type="Proteomes" id="UP000265566"/>
    </source>
</evidence>
<reference evidence="2" key="1">
    <citation type="journal article" date="2018" name="Nat. Plants">
        <title>Whole-genome landscape of Medicago truncatula symbiotic genes.</title>
        <authorList>
            <person name="Pecrix Y."/>
            <person name="Staton S.E."/>
            <person name="Sallet E."/>
            <person name="Lelandais-Briere C."/>
            <person name="Moreau S."/>
            <person name="Carrere S."/>
            <person name="Blein T."/>
            <person name="Jardinaud M.F."/>
            <person name="Latrasse D."/>
            <person name="Zouine M."/>
            <person name="Zahm M."/>
            <person name="Kreplak J."/>
            <person name="Mayjonade B."/>
            <person name="Satge C."/>
            <person name="Perez M."/>
            <person name="Cauet S."/>
            <person name="Marande W."/>
            <person name="Chantry-Darmon C."/>
            <person name="Lopez-Roques C."/>
            <person name="Bouchez O."/>
            <person name="Berard A."/>
            <person name="Debelle F."/>
            <person name="Munos S."/>
            <person name="Bendahmane A."/>
            <person name="Berges H."/>
            <person name="Niebel A."/>
            <person name="Buitink J."/>
            <person name="Frugier F."/>
            <person name="Benhamed M."/>
            <person name="Crespi M."/>
            <person name="Gouzy J."/>
            <person name="Gamas P."/>
        </authorList>
    </citation>
    <scope>NUCLEOTIDE SEQUENCE [LARGE SCALE GENOMIC DNA]</scope>
    <source>
        <strain evidence="2">cv. Jemalong A17</strain>
    </source>
</reference>
<organism evidence="1 2">
    <name type="scientific">Medicago truncatula</name>
    <name type="common">Barrel medic</name>
    <name type="synonym">Medicago tribuloides</name>
    <dbReference type="NCBI Taxonomy" id="3880"/>
    <lineage>
        <taxon>Eukaryota</taxon>
        <taxon>Viridiplantae</taxon>
        <taxon>Streptophyta</taxon>
        <taxon>Embryophyta</taxon>
        <taxon>Tracheophyta</taxon>
        <taxon>Spermatophyta</taxon>
        <taxon>Magnoliopsida</taxon>
        <taxon>eudicotyledons</taxon>
        <taxon>Gunneridae</taxon>
        <taxon>Pentapetalae</taxon>
        <taxon>rosids</taxon>
        <taxon>fabids</taxon>
        <taxon>Fabales</taxon>
        <taxon>Fabaceae</taxon>
        <taxon>Papilionoideae</taxon>
        <taxon>50 kb inversion clade</taxon>
        <taxon>NPAAA clade</taxon>
        <taxon>Hologalegina</taxon>
        <taxon>IRL clade</taxon>
        <taxon>Trifolieae</taxon>
        <taxon>Medicago</taxon>
    </lineage>
</organism>
<comment type="caution">
    <text evidence="1">The sequence shown here is derived from an EMBL/GenBank/DDBJ whole genome shotgun (WGS) entry which is preliminary data.</text>
</comment>
<evidence type="ECO:0000313" key="1">
    <source>
        <dbReference type="EMBL" id="RHN68288.1"/>
    </source>
</evidence>
<gene>
    <name evidence="1" type="ORF">MtrunA17_Chr3g0112281</name>
</gene>